<dbReference type="EMBL" id="BGPR01001897">
    <property type="protein sequence ID" value="GBM63903.1"/>
    <property type="molecule type" value="Genomic_DNA"/>
</dbReference>
<organism evidence="1 2">
    <name type="scientific">Araneus ventricosus</name>
    <name type="common">Orbweaver spider</name>
    <name type="synonym">Epeira ventricosa</name>
    <dbReference type="NCBI Taxonomy" id="182803"/>
    <lineage>
        <taxon>Eukaryota</taxon>
        <taxon>Metazoa</taxon>
        <taxon>Ecdysozoa</taxon>
        <taxon>Arthropoda</taxon>
        <taxon>Chelicerata</taxon>
        <taxon>Arachnida</taxon>
        <taxon>Araneae</taxon>
        <taxon>Araneomorphae</taxon>
        <taxon>Entelegynae</taxon>
        <taxon>Araneoidea</taxon>
        <taxon>Araneidae</taxon>
        <taxon>Araneus</taxon>
    </lineage>
</organism>
<reference evidence="1 2" key="1">
    <citation type="journal article" date="2019" name="Sci. Rep.">
        <title>Orb-weaving spider Araneus ventricosus genome elucidates the spidroin gene catalogue.</title>
        <authorList>
            <person name="Kono N."/>
            <person name="Nakamura H."/>
            <person name="Ohtoshi R."/>
            <person name="Moran D.A.P."/>
            <person name="Shinohara A."/>
            <person name="Yoshida Y."/>
            <person name="Fujiwara M."/>
            <person name="Mori M."/>
            <person name="Tomita M."/>
            <person name="Arakawa K."/>
        </authorList>
    </citation>
    <scope>NUCLEOTIDE SEQUENCE [LARGE SCALE GENOMIC DNA]</scope>
</reference>
<keyword evidence="2" id="KW-1185">Reference proteome</keyword>
<gene>
    <name evidence="1" type="ORF">AVEN_81631_1</name>
</gene>
<protein>
    <submittedName>
        <fullName evidence="1">Uncharacterized protein</fullName>
    </submittedName>
</protein>
<sequence>MIGVIGQTIPIQLQRVDRKVILDKRRIHLNHCLFSVVPDVLRVENLFKMENCEKRKRVVMSTELRLDDDGDDIVENTTSLISHTNGMKALKAALCYVEQQASASHVMLIKNGETMRQVAELLGFNKKCLLIVLMVCNL</sequence>
<dbReference type="AlphaFoldDB" id="A0A4Y2HF36"/>
<evidence type="ECO:0000313" key="1">
    <source>
        <dbReference type="EMBL" id="GBM63903.1"/>
    </source>
</evidence>
<proteinExistence type="predicted"/>
<name>A0A4Y2HF36_ARAVE</name>
<comment type="caution">
    <text evidence="1">The sequence shown here is derived from an EMBL/GenBank/DDBJ whole genome shotgun (WGS) entry which is preliminary data.</text>
</comment>
<evidence type="ECO:0000313" key="2">
    <source>
        <dbReference type="Proteomes" id="UP000499080"/>
    </source>
</evidence>
<dbReference type="Proteomes" id="UP000499080">
    <property type="component" value="Unassembled WGS sequence"/>
</dbReference>
<accession>A0A4Y2HF36</accession>